<feature type="region of interest" description="Disordered" evidence="6">
    <location>
        <begin position="119"/>
        <end position="139"/>
    </location>
</feature>
<keyword evidence="10" id="KW-1185">Reference proteome</keyword>
<dbReference type="EMBL" id="CM029053">
    <property type="protein sequence ID" value="KAG2553686.1"/>
    <property type="molecule type" value="Genomic_DNA"/>
</dbReference>
<comment type="similarity">
    <text evidence="2">Belongs to the non-repetitive/WGA-negative nucleoporin family.</text>
</comment>
<dbReference type="Gene3D" id="1.20.120.1880">
    <property type="entry name" value="Nucleoporin, helical C-terminal domain"/>
    <property type="match status" value="1"/>
</dbReference>
<dbReference type="InterPro" id="IPR007187">
    <property type="entry name" value="Nucleoporin_Nup133/Nup155_C"/>
</dbReference>
<comment type="subcellular location">
    <subcellularLocation>
        <location evidence="1">Nucleus</location>
    </subcellularLocation>
</comment>
<keyword evidence="5" id="KW-0175">Coiled coil</keyword>
<reference evidence="9" key="1">
    <citation type="submission" date="2020-05" db="EMBL/GenBank/DDBJ databases">
        <title>WGS assembly of Panicum virgatum.</title>
        <authorList>
            <person name="Lovell J.T."/>
            <person name="Jenkins J."/>
            <person name="Shu S."/>
            <person name="Juenger T.E."/>
            <person name="Schmutz J."/>
        </authorList>
    </citation>
    <scope>NUCLEOTIDE SEQUENCE</scope>
    <source>
        <strain evidence="9">AP13</strain>
    </source>
</reference>
<accession>A0A8T0P2Y7</accession>
<dbReference type="GO" id="GO:0017056">
    <property type="term" value="F:structural constituent of nuclear pore"/>
    <property type="evidence" value="ECO:0007669"/>
    <property type="project" value="InterPro"/>
</dbReference>
<dbReference type="InterPro" id="IPR004870">
    <property type="entry name" value="Nucleoporin_Nup155"/>
</dbReference>
<dbReference type="GO" id="GO:0044611">
    <property type="term" value="C:nuclear pore inner ring"/>
    <property type="evidence" value="ECO:0007669"/>
    <property type="project" value="TreeGrafter"/>
</dbReference>
<dbReference type="InterPro" id="IPR042533">
    <property type="entry name" value="Nucleoporin_Nup155_C_1"/>
</dbReference>
<proteinExistence type="inferred from homology"/>
<evidence type="ECO:0000313" key="9">
    <source>
        <dbReference type="EMBL" id="KAG2553686.1"/>
    </source>
</evidence>
<dbReference type="GO" id="GO:0006606">
    <property type="term" value="P:protein import into nucleus"/>
    <property type="evidence" value="ECO:0007669"/>
    <property type="project" value="TreeGrafter"/>
</dbReference>
<comment type="caution">
    <text evidence="9">The sequence shown here is derived from an EMBL/GenBank/DDBJ whole genome shotgun (WGS) entry which is preliminary data.</text>
</comment>
<evidence type="ECO:0000256" key="6">
    <source>
        <dbReference type="SAM" id="MobiDB-lite"/>
    </source>
</evidence>
<dbReference type="PANTHER" id="PTHR10350:SF6">
    <property type="entry name" value="NUCLEAR PORE COMPLEX PROTEIN NUP155"/>
    <property type="match status" value="1"/>
</dbReference>
<dbReference type="Gene3D" id="1.25.40.450">
    <property type="entry name" value="Nucleoporin, helical domain, N-terminal subdomain"/>
    <property type="match status" value="1"/>
</dbReference>
<dbReference type="GO" id="GO:0036228">
    <property type="term" value="P:protein localization to nuclear inner membrane"/>
    <property type="evidence" value="ECO:0007669"/>
    <property type="project" value="TreeGrafter"/>
</dbReference>
<evidence type="ECO:0000259" key="7">
    <source>
        <dbReference type="Pfam" id="PF03177"/>
    </source>
</evidence>
<dbReference type="FunFam" id="1.25.40.450:FF:000003">
    <property type="entry name" value="Nuclear pore complex protein NUP155"/>
    <property type="match status" value="1"/>
</dbReference>
<sequence length="1247" mass="136401">MIATDGVTMTCITCTDKGQIFLAGRDGHIYELQYTTGSGWRKRCRKVCLTTGIGSLLSRWVLPNAFKFSTVDPIINMVIDDERNTIYARTEGMKLQLFDLGANGDGPLTKVTEEKNIVDPRDAPYGGRRPNARRSAQSPKPSIVCISPLSAMESKWLHAVAVLSDGKRLFLTTSGGSGSSVGLNSSLQRPTCLKIVATRPSPPLGVGGGLTFGAVSAAGRAHPEDLALKVESAFYSAGALIMSDSSATAMSSLLAVQKDSAAQLSLPSTFGTASRSSRALRETVSALPVEGRMLCASDVLPLPDAAFTMQSLYADVECFTGFRKPSEKASIKLWAKGDLPTQHILPRRRVVVFNTMGLMEVIFNRPVDILRKLFDGNTLRSQIEEFFNRFGAGEAAAMCLMLAAKLLYAEDSLISNAVSEKAAEAFEDPGLVGMPQIDGTTALSNTRTQAGGFSMGQVVQDAEPLFSGAYEGLCLCSSRLLYPIWELPIMVIRGPGGTNEQEDGIVVCRLSAGAMKILESKIRSLETFLRSRRNKRRGLYGYVAGLGDSGSILYKTGPIIGSGVNGRSPYNSQIRDINPTDQSASSKKPRLLYTSAELTAMEVRAMECLRRLLRRSGEALFLLQLICQHNVARLAQTLGNDLRKKLVQLTFHQLVCSEDGDQLAMRLISALMEYYIGPEGRGTVEEISTKLREGCPSYFNESDYKYYLSVECLERASMINNPEERDILAKDAFNLLTKIPDSADLSAICKRFENLRFYEAVVRLPLQKAQALDSNADVINGQIDPKHHDMILLQREQCYEVVMNALRTLKGVGQSGMQGADKSSGLTTAVDPASRSKYIKQIIQLSVQWPDTVFHEHLYRTLIELGLENELLEYGGSDLVSFLQSAGRKHQEEVRAVSSLTTGASKLQDLGAPISTSQTKYLELLARYYVLKGEHIGAARMLLILAERQCSNSEEAPTLEKRYEYLRDAVLQAKSASIAADSSRNPIDSSTVDLLEETAKAAKDKAKELSLNLKSITQLYNDYAVPFNLWEVCLEMLSFANYSGDADSKIVREIWARLLDQALTRGGVAEACSVVKRVGSKLDPADGACLPLDIICLHLEKAALDRLSSGEELVGDDDVARALLGACKGLPEPVLAVYDQLLSNGAIKPSLNLKLRLLRSVLAILREWGMSVIAQRLGTTSAGASFFFDGTFSLSQTGTANQGARDKIISLANRYLNEVKRLNLAQNQTENVYRGFRELEEKLLSPY</sequence>
<evidence type="ECO:0000313" key="10">
    <source>
        <dbReference type="Proteomes" id="UP000823388"/>
    </source>
</evidence>
<dbReference type="Proteomes" id="UP000823388">
    <property type="component" value="Chromosome 9K"/>
</dbReference>
<evidence type="ECO:0000256" key="4">
    <source>
        <dbReference type="ARBA" id="ARBA00023242"/>
    </source>
</evidence>
<name>A0A8T0P2Y7_PANVG</name>
<dbReference type="InterPro" id="IPR014908">
    <property type="entry name" value="Nucleoporin_Nup133/Nup155_N"/>
</dbReference>
<dbReference type="InterPro" id="IPR042538">
    <property type="entry name" value="Nucleoporin_Nup155_C_3"/>
</dbReference>
<dbReference type="Pfam" id="PF03177">
    <property type="entry name" value="Nucleoporin_C"/>
    <property type="match status" value="1"/>
</dbReference>
<dbReference type="Gene3D" id="1.20.58.1780">
    <property type="match status" value="1"/>
</dbReference>
<gene>
    <name evidence="9" type="ORF">PVAP13_9KG541500</name>
</gene>
<feature type="domain" description="Nucleoporin Nup133/Nup155-like C-terminal" evidence="7">
    <location>
        <begin position="467"/>
        <end position="1168"/>
    </location>
</feature>
<protein>
    <recommendedName>
        <fullName evidence="11">Nuclear pore complex protein NUP155</fullName>
    </recommendedName>
</protein>
<dbReference type="PANTHER" id="PTHR10350">
    <property type="entry name" value="NUCLEAR PORE COMPLEX PROTEIN NUP155"/>
    <property type="match status" value="1"/>
</dbReference>
<dbReference type="AlphaFoldDB" id="A0A8T0P2Y7"/>
<evidence type="ECO:0000256" key="5">
    <source>
        <dbReference type="SAM" id="Coils"/>
    </source>
</evidence>
<dbReference type="FunFam" id="1.25.40.440:FF:000002">
    <property type="entry name" value="Nuclear pore complex protein NUP155"/>
    <property type="match status" value="1"/>
</dbReference>
<organism evidence="9 10">
    <name type="scientific">Panicum virgatum</name>
    <name type="common">Blackwell switchgrass</name>
    <dbReference type="NCBI Taxonomy" id="38727"/>
    <lineage>
        <taxon>Eukaryota</taxon>
        <taxon>Viridiplantae</taxon>
        <taxon>Streptophyta</taxon>
        <taxon>Embryophyta</taxon>
        <taxon>Tracheophyta</taxon>
        <taxon>Spermatophyta</taxon>
        <taxon>Magnoliopsida</taxon>
        <taxon>Liliopsida</taxon>
        <taxon>Poales</taxon>
        <taxon>Poaceae</taxon>
        <taxon>PACMAD clade</taxon>
        <taxon>Panicoideae</taxon>
        <taxon>Panicodae</taxon>
        <taxon>Paniceae</taxon>
        <taxon>Panicinae</taxon>
        <taxon>Panicum</taxon>
        <taxon>Panicum sect. Hiantes</taxon>
    </lineage>
</organism>
<evidence type="ECO:0008006" key="11">
    <source>
        <dbReference type="Google" id="ProtNLM"/>
    </source>
</evidence>
<feature type="coiled-coil region" evidence="5">
    <location>
        <begin position="992"/>
        <end position="1019"/>
    </location>
</feature>
<dbReference type="InterPro" id="IPR042537">
    <property type="entry name" value="Nucleoporin_Nup155_C_2"/>
</dbReference>
<dbReference type="FunFam" id="1.20.120.1880:FF:000011">
    <property type="entry name" value="Nuclear pore complex protein NUP155"/>
    <property type="match status" value="1"/>
</dbReference>
<dbReference type="Pfam" id="PF08801">
    <property type="entry name" value="Nucleoporin_N"/>
    <property type="match status" value="1"/>
</dbReference>
<evidence type="ECO:0000259" key="8">
    <source>
        <dbReference type="Pfam" id="PF08801"/>
    </source>
</evidence>
<keyword evidence="4" id="KW-0539">Nucleus</keyword>
<evidence type="ECO:0000256" key="1">
    <source>
        <dbReference type="ARBA" id="ARBA00004123"/>
    </source>
</evidence>
<feature type="domain" description="Nucleoporin Nup133/Nup155-like N-terminal" evidence="8">
    <location>
        <begin position="7"/>
        <end position="294"/>
    </location>
</feature>
<dbReference type="Gene3D" id="1.25.40.440">
    <property type="entry name" value="Nucleoporin, helical domain, central subdomain"/>
    <property type="match status" value="1"/>
</dbReference>
<dbReference type="GO" id="GO:0000972">
    <property type="term" value="P:transcription-dependent tethering of RNA polymerase II gene DNA at nuclear periphery"/>
    <property type="evidence" value="ECO:0007669"/>
    <property type="project" value="TreeGrafter"/>
</dbReference>
<dbReference type="GO" id="GO:0006405">
    <property type="term" value="P:RNA export from nucleus"/>
    <property type="evidence" value="ECO:0007669"/>
    <property type="project" value="TreeGrafter"/>
</dbReference>
<keyword evidence="3" id="KW-0813">Transport</keyword>
<evidence type="ECO:0000256" key="2">
    <source>
        <dbReference type="ARBA" id="ARBA00007373"/>
    </source>
</evidence>
<evidence type="ECO:0000256" key="3">
    <source>
        <dbReference type="ARBA" id="ARBA00022448"/>
    </source>
</evidence>